<protein>
    <recommendedName>
        <fullName evidence="1">Sulfatase N-terminal domain-containing protein</fullName>
    </recommendedName>
</protein>
<gene>
    <name evidence="2" type="ORF">FC07_GL001764</name>
</gene>
<dbReference type="Pfam" id="PF00884">
    <property type="entry name" value="Sulfatase"/>
    <property type="match status" value="1"/>
</dbReference>
<evidence type="ECO:0000313" key="2">
    <source>
        <dbReference type="EMBL" id="KRK40056.1"/>
    </source>
</evidence>
<dbReference type="SUPFAM" id="SSF53649">
    <property type="entry name" value="Alkaline phosphatase-like"/>
    <property type="match status" value="1"/>
</dbReference>
<evidence type="ECO:0000313" key="3">
    <source>
        <dbReference type="Proteomes" id="UP000051461"/>
    </source>
</evidence>
<dbReference type="InterPro" id="IPR000917">
    <property type="entry name" value="Sulfatase_N"/>
</dbReference>
<name>A0A0R1H1A7_9LACO</name>
<dbReference type="Proteomes" id="UP000051461">
    <property type="component" value="Unassembled WGS sequence"/>
</dbReference>
<comment type="caution">
    <text evidence="2">The sequence shown here is derived from an EMBL/GenBank/DDBJ whole genome shotgun (WGS) entry which is preliminary data.</text>
</comment>
<dbReference type="AlphaFoldDB" id="A0A0R1H1A7"/>
<dbReference type="EMBL" id="AZDA01000025">
    <property type="protein sequence ID" value="KRK40056.1"/>
    <property type="molecule type" value="Genomic_DNA"/>
</dbReference>
<organism evidence="2 3">
    <name type="scientific">Loigolactobacillus bifermentans DSM 20003</name>
    <dbReference type="NCBI Taxonomy" id="1423726"/>
    <lineage>
        <taxon>Bacteria</taxon>
        <taxon>Bacillati</taxon>
        <taxon>Bacillota</taxon>
        <taxon>Bacilli</taxon>
        <taxon>Lactobacillales</taxon>
        <taxon>Lactobacillaceae</taxon>
        <taxon>Loigolactobacillus</taxon>
    </lineage>
</organism>
<dbReference type="STRING" id="1423726.FC07_GL001764"/>
<accession>A0A0R1H1A7</accession>
<dbReference type="PATRIC" id="fig|1423726.3.peg.1824"/>
<evidence type="ECO:0000259" key="1">
    <source>
        <dbReference type="Pfam" id="PF00884"/>
    </source>
</evidence>
<keyword evidence="3" id="KW-1185">Reference proteome</keyword>
<dbReference type="CDD" id="cd16015">
    <property type="entry name" value="LTA_synthase"/>
    <property type="match status" value="1"/>
</dbReference>
<reference evidence="2 3" key="1">
    <citation type="journal article" date="2015" name="Genome Announc.">
        <title>Expanding the biotechnology potential of lactobacilli through comparative genomics of 213 strains and associated genera.</title>
        <authorList>
            <person name="Sun Z."/>
            <person name="Harris H.M."/>
            <person name="McCann A."/>
            <person name="Guo C."/>
            <person name="Argimon S."/>
            <person name="Zhang W."/>
            <person name="Yang X."/>
            <person name="Jeffery I.B."/>
            <person name="Cooney J.C."/>
            <person name="Kagawa T.F."/>
            <person name="Liu W."/>
            <person name="Song Y."/>
            <person name="Salvetti E."/>
            <person name="Wrobel A."/>
            <person name="Rasinkangas P."/>
            <person name="Parkhill J."/>
            <person name="Rea M.C."/>
            <person name="O'Sullivan O."/>
            <person name="Ritari J."/>
            <person name="Douillard F.P."/>
            <person name="Paul Ross R."/>
            <person name="Yang R."/>
            <person name="Briner A.E."/>
            <person name="Felis G.E."/>
            <person name="de Vos W.M."/>
            <person name="Barrangou R."/>
            <person name="Klaenhammer T.R."/>
            <person name="Caufield P.W."/>
            <person name="Cui Y."/>
            <person name="Zhang H."/>
            <person name="O'Toole P.W."/>
        </authorList>
    </citation>
    <scope>NUCLEOTIDE SEQUENCE [LARGE SCALE GENOMIC DNA]</scope>
    <source>
        <strain evidence="2 3">DSM 20003</strain>
    </source>
</reference>
<sequence>MLSSGYGGGTANMEYQVDTGMAINLFSPTLSTPFTQLVPGQKSAPNITNLFKTKNAIHTFAGSLYRRTEVYKKFGFQTFRNTESTGSQKLKYNKKIEKSNLIGDDEAYKDALWQVKQQKSGQFISLVTMQNHLPFTNKYYHDQYTVSGSATGSNKQTIENYVEGISLTDKSTAAFLKQLDKLNKPITVLWYGDHLAGIYSGDSMAQYNVPLHETDYFIYSNRYARAHGQSQTVKSSTKVVSPNTFSALVLAHMGQKVSPYYAFLTKVQQKLPAMALDSQGDADGLMVNQKNKQIHYKDLTKKQKQLYRDYKLIQYDLTAGKQYLVHTKNFMK</sequence>
<feature type="domain" description="Sulfatase N-terminal" evidence="1">
    <location>
        <begin position="1"/>
        <end position="254"/>
    </location>
</feature>
<proteinExistence type="predicted"/>
<dbReference type="Gene3D" id="3.40.720.10">
    <property type="entry name" value="Alkaline Phosphatase, subunit A"/>
    <property type="match status" value="1"/>
</dbReference>
<dbReference type="InterPro" id="IPR017850">
    <property type="entry name" value="Alkaline_phosphatase_core_sf"/>
</dbReference>